<reference evidence="3" key="1">
    <citation type="journal article" date="2019" name="Int. J. Syst. Evol. Microbiol.">
        <title>The Global Catalogue of Microorganisms (GCM) 10K type strain sequencing project: providing services to taxonomists for standard genome sequencing and annotation.</title>
        <authorList>
            <consortium name="The Broad Institute Genomics Platform"/>
            <consortium name="The Broad Institute Genome Sequencing Center for Infectious Disease"/>
            <person name="Wu L."/>
            <person name="Ma J."/>
        </authorList>
    </citation>
    <scope>NUCLEOTIDE SEQUENCE [LARGE SCALE GENOMIC DNA]</scope>
    <source>
        <strain evidence="3">KCTC 52127</strain>
    </source>
</reference>
<name>A0ABW5LMW7_9FLAO</name>
<sequence length="93" mass="10716">MVPGAMGVAGDEKFSHVAELEKLKDVWRQVKVPTLHIHGTKDIVVPFENVNFSVKQFNPHVLDTIVLQKENHFLPWKRYSLVRKELLKQIASN</sequence>
<dbReference type="Proteomes" id="UP001597508">
    <property type="component" value="Unassembled WGS sequence"/>
</dbReference>
<keyword evidence="3" id="KW-1185">Reference proteome</keyword>
<dbReference type="EMBL" id="JBHULH010000001">
    <property type="protein sequence ID" value="MFD2566193.1"/>
    <property type="molecule type" value="Genomic_DNA"/>
</dbReference>
<feature type="domain" description="Serine hydrolase" evidence="1">
    <location>
        <begin position="28"/>
        <end position="78"/>
    </location>
</feature>
<dbReference type="SUPFAM" id="SSF53474">
    <property type="entry name" value="alpha/beta-Hydrolases"/>
    <property type="match status" value="1"/>
</dbReference>
<proteinExistence type="predicted"/>
<protein>
    <recommendedName>
        <fullName evidence="1">Serine hydrolase domain-containing protein</fullName>
    </recommendedName>
</protein>
<dbReference type="Pfam" id="PF03959">
    <property type="entry name" value="FSH1"/>
    <property type="match status" value="1"/>
</dbReference>
<dbReference type="Gene3D" id="3.40.50.1820">
    <property type="entry name" value="alpha/beta hydrolase"/>
    <property type="match status" value="1"/>
</dbReference>
<evidence type="ECO:0000313" key="2">
    <source>
        <dbReference type="EMBL" id="MFD2566193.1"/>
    </source>
</evidence>
<dbReference type="InterPro" id="IPR029058">
    <property type="entry name" value="AB_hydrolase_fold"/>
</dbReference>
<gene>
    <name evidence="2" type="ORF">ACFSRZ_02340</name>
</gene>
<comment type="caution">
    <text evidence="2">The sequence shown here is derived from an EMBL/GenBank/DDBJ whole genome shotgun (WGS) entry which is preliminary data.</text>
</comment>
<accession>A0ABW5LMW7</accession>
<dbReference type="RefSeq" id="WP_379664912.1">
    <property type="nucleotide sequence ID" value="NZ_JBHULH010000001.1"/>
</dbReference>
<evidence type="ECO:0000259" key="1">
    <source>
        <dbReference type="Pfam" id="PF03959"/>
    </source>
</evidence>
<organism evidence="2 3">
    <name type="scientific">Pseudotenacibaculum haliotis</name>
    <dbReference type="NCBI Taxonomy" id="1862138"/>
    <lineage>
        <taxon>Bacteria</taxon>
        <taxon>Pseudomonadati</taxon>
        <taxon>Bacteroidota</taxon>
        <taxon>Flavobacteriia</taxon>
        <taxon>Flavobacteriales</taxon>
        <taxon>Flavobacteriaceae</taxon>
        <taxon>Pseudotenacibaculum</taxon>
    </lineage>
</organism>
<dbReference type="InterPro" id="IPR005645">
    <property type="entry name" value="FSH-like_dom"/>
</dbReference>
<evidence type="ECO:0000313" key="3">
    <source>
        <dbReference type="Proteomes" id="UP001597508"/>
    </source>
</evidence>